<dbReference type="InterPro" id="IPR001173">
    <property type="entry name" value="Glyco_trans_2-like"/>
</dbReference>
<evidence type="ECO:0000313" key="3">
    <source>
        <dbReference type="Proteomes" id="UP000000366"/>
    </source>
</evidence>
<keyword evidence="3" id="KW-1185">Reference proteome</keyword>
<dbReference type="RefSeq" id="WP_011828211.1">
    <property type="nucleotide sequence ID" value="NC_008825.1"/>
</dbReference>
<organism evidence="2 3">
    <name type="scientific">Methylibium petroleiphilum (strain ATCC BAA-1232 / LMG 22953 / PM1)</name>
    <dbReference type="NCBI Taxonomy" id="420662"/>
    <lineage>
        <taxon>Bacteria</taxon>
        <taxon>Pseudomonadati</taxon>
        <taxon>Pseudomonadota</taxon>
        <taxon>Betaproteobacteria</taxon>
        <taxon>Burkholderiales</taxon>
        <taxon>Sphaerotilaceae</taxon>
        <taxon>Methylibium</taxon>
    </lineage>
</organism>
<dbReference type="Proteomes" id="UP000000366">
    <property type="component" value="Chromosome"/>
</dbReference>
<dbReference type="InterPro" id="IPR050834">
    <property type="entry name" value="Glycosyltransf_2"/>
</dbReference>
<name>A2SDD4_METPP</name>
<dbReference type="EMBL" id="CP000555">
    <property type="protein sequence ID" value="ABM93573.1"/>
    <property type="molecule type" value="Genomic_DNA"/>
</dbReference>
<dbReference type="PANTHER" id="PTHR43685:SF2">
    <property type="entry name" value="GLYCOSYLTRANSFERASE 2-LIKE DOMAIN-CONTAINING PROTEIN"/>
    <property type="match status" value="1"/>
</dbReference>
<dbReference type="CDD" id="cd00761">
    <property type="entry name" value="Glyco_tranf_GTA_type"/>
    <property type="match status" value="1"/>
</dbReference>
<proteinExistence type="predicted"/>
<dbReference type="GO" id="GO:0016740">
    <property type="term" value="F:transferase activity"/>
    <property type="evidence" value="ECO:0007669"/>
    <property type="project" value="UniProtKB-KW"/>
</dbReference>
<reference evidence="2 3" key="1">
    <citation type="journal article" date="2007" name="J. Bacteriol.">
        <title>Whole-genome analysis of the methyl tert-butyl ether-degrading beta-proteobacterium Methylibium petroleiphilum PM1.</title>
        <authorList>
            <person name="Kane S.R."/>
            <person name="Chakicherla A.Y."/>
            <person name="Chain P.S.G."/>
            <person name="Schmidt R."/>
            <person name="Shin M.W."/>
            <person name="Legler T.C."/>
            <person name="Scow K.M."/>
            <person name="Larimer F.W."/>
            <person name="Lucas S.M."/>
            <person name="Richardson P.M."/>
            <person name="Hristova K.R."/>
        </authorList>
    </citation>
    <scope>NUCLEOTIDE SEQUENCE [LARGE SCALE GENOMIC DNA]</scope>
    <source>
        <strain evidence="3">ATCC BAA-1232 / LMG 22953 / PM1</strain>
    </source>
</reference>
<evidence type="ECO:0000259" key="1">
    <source>
        <dbReference type="Pfam" id="PF00535"/>
    </source>
</evidence>
<dbReference type="STRING" id="420662.Mpe_A0611"/>
<evidence type="ECO:0000313" key="2">
    <source>
        <dbReference type="EMBL" id="ABM93573.1"/>
    </source>
</evidence>
<accession>A2SDD4</accession>
<keyword evidence="2" id="KW-0808">Transferase</keyword>
<dbReference type="SUPFAM" id="SSF53448">
    <property type="entry name" value="Nucleotide-diphospho-sugar transferases"/>
    <property type="match status" value="1"/>
</dbReference>
<protein>
    <submittedName>
        <fullName evidence="2">Glycosyltransferase involved in cell wall biogenesis-like protein</fullName>
    </submittedName>
</protein>
<dbReference type="eggNOG" id="COG0463">
    <property type="taxonomic scope" value="Bacteria"/>
</dbReference>
<feature type="domain" description="Glycosyltransferase 2-like" evidence="1">
    <location>
        <begin position="239"/>
        <end position="394"/>
    </location>
</feature>
<dbReference type="PANTHER" id="PTHR43685">
    <property type="entry name" value="GLYCOSYLTRANSFERASE"/>
    <property type="match status" value="1"/>
</dbReference>
<sequence length="490" mass="53769">MDRHPPPERRDVRLPLQGLQRLEHRLLERRAARQPSPLQQLAILLRDAHAPPERPLALCIDLGLVHRARQLMERTRAPLALPAAIQLAWLEGDFDALDRCAADPATAAALARASQGVQNRCLSILASRAPQAALAVVRAMPRRPACAPAVALRAGDPDTAATWLRAWPWRLHADYLLLAANQAGDGPQGLAFLNRYLARHGLAALRLRRSDAPLGVTQLTPCGPNAAPASTAVGEARLSVVIPTFDNALHIRASVESMLQQTRRPDEVLVIDDASRDDTAAIVAALAQVYPGVVRLLRLPHNRGAYFARNLGLAAARGRFVAFHDADDYAHPQRLELALAPLLADEQLHATTSRCVRLADDGQFGEARTWPLTRWTPISLLMRREVVLHRVGYFDDLRFGADSEYVARLRLLLGERHHRLVAQPLSLFGQRAGSLTTSGEAGFDRQGWSGPRIAYQEAWTERHLAHLLRGDALFTPLPAEVAATLAGLDD</sequence>
<dbReference type="CAZy" id="GT2">
    <property type="family name" value="Glycosyltransferase Family 2"/>
</dbReference>
<dbReference type="AlphaFoldDB" id="A2SDD4"/>
<dbReference type="Gene3D" id="3.90.550.10">
    <property type="entry name" value="Spore Coat Polysaccharide Biosynthesis Protein SpsA, Chain A"/>
    <property type="match status" value="1"/>
</dbReference>
<dbReference type="InterPro" id="IPR029044">
    <property type="entry name" value="Nucleotide-diphossugar_trans"/>
</dbReference>
<gene>
    <name evidence="2" type="ordered locus">Mpe_A0611</name>
</gene>
<dbReference type="KEGG" id="mpt:Mpe_A0611"/>
<dbReference type="Pfam" id="PF00535">
    <property type="entry name" value="Glycos_transf_2"/>
    <property type="match status" value="1"/>
</dbReference>
<dbReference type="HOGENOM" id="CLU_556438_0_0_4"/>